<dbReference type="Pfam" id="PF08501">
    <property type="entry name" value="Shikimate_dh_N"/>
    <property type="match status" value="1"/>
</dbReference>
<keyword evidence="4 9" id="KW-0560">Oxidoreductase</keyword>
<evidence type="ECO:0000256" key="3">
    <source>
        <dbReference type="ARBA" id="ARBA00022857"/>
    </source>
</evidence>
<dbReference type="PANTHER" id="PTHR21089">
    <property type="entry name" value="SHIKIMATE DEHYDROGENASE"/>
    <property type="match status" value="1"/>
</dbReference>
<dbReference type="SUPFAM" id="SSF53223">
    <property type="entry name" value="Aminoacid dehydrogenase-like, N-terminal domain"/>
    <property type="match status" value="1"/>
</dbReference>
<proteinExistence type="inferred from homology"/>
<evidence type="ECO:0000259" key="6">
    <source>
        <dbReference type="Pfam" id="PF01488"/>
    </source>
</evidence>
<dbReference type="PANTHER" id="PTHR21089:SF1">
    <property type="entry name" value="BIFUNCTIONAL 3-DEHYDROQUINATE DEHYDRATASE_SHIKIMATE DEHYDROGENASE, CHLOROPLASTIC"/>
    <property type="match status" value="1"/>
</dbReference>
<dbReference type="InterPro" id="IPR046346">
    <property type="entry name" value="Aminoacid_DH-like_N_sf"/>
</dbReference>
<evidence type="ECO:0000256" key="2">
    <source>
        <dbReference type="ARBA" id="ARBA00022605"/>
    </source>
</evidence>
<dbReference type="NCBIfam" id="TIGR00507">
    <property type="entry name" value="aroE"/>
    <property type="match status" value="1"/>
</dbReference>
<evidence type="ECO:0000259" key="7">
    <source>
        <dbReference type="Pfam" id="PF08501"/>
    </source>
</evidence>
<dbReference type="Pfam" id="PF01488">
    <property type="entry name" value="Shikimate_DH"/>
    <property type="match status" value="1"/>
</dbReference>
<reference evidence="9" key="1">
    <citation type="submission" date="2018-06" db="EMBL/GenBank/DDBJ databases">
        <authorList>
            <person name="Zhirakovskaya E."/>
        </authorList>
    </citation>
    <scope>NUCLEOTIDE SEQUENCE</scope>
</reference>
<gene>
    <name evidence="9" type="ORF">MNBD_DELTA01-1764</name>
</gene>
<feature type="domain" description="Shikimate dehydrogenase substrate binding N-terminal" evidence="7">
    <location>
        <begin position="14"/>
        <end position="96"/>
    </location>
</feature>
<dbReference type="InterPro" id="IPR011342">
    <property type="entry name" value="Shikimate_DH"/>
</dbReference>
<dbReference type="GO" id="GO:0009073">
    <property type="term" value="P:aromatic amino acid family biosynthetic process"/>
    <property type="evidence" value="ECO:0007669"/>
    <property type="project" value="UniProtKB-KW"/>
</dbReference>
<evidence type="ECO:0000259" key="8">
    <source>
        <dbReference type="Pfam" id="PF18317"/>
    </source>
</evidence>
<evidence type="ECO:0000313" key="9">
    <source>
        <dbReference type="EMBL" id="VAV82807.1"/>
    </source>
</evidence>
<dbReference type="SUPFAM" id="SSF51735">
    <property type="entry name" value="NAD(P)-binding Rossmann-fold domains"/>
    <property type="match status" value="1"/>
</dbReference>
<dbReference type="GO" id="GO:0008652">
    <property type="term" value="P:amino acid biosynthetic process"/>
    <property type="evidence" value="ECO:0007669"/>
    <property type="project" value="UniProtKB-KW"/>
</dbReference>
<keyword evidence="5" id="KW-0057">Aromatic amino acid biosynthesis</keyword>
<evidence type="ECO:0000256" key="5">
    <source>
        <dbReference type="ARBA" id="ARBA00023141"/>
    </source>
</evidence>
<dbReference type="InterPro" id="IPR013708">
    <property type="entry name" value="Shikimate_DH-bd_N"/>
</dbReference>
<keyword evidence="3" id="KW-0521">NADP</keyword>
<dbReference type="InterPro" id="IPR022893">
    <property type="entry name" value="Shikimate_DH_fam"/>
</dbReference>
<dbReference type="Gene3D" id="3.40.50.720">
    <property type="entry name" value="NAD(P)-binding Rossmann-like Domain"/>
    <property type="match status" value="1"/>
</dbReference>
<dbReference type="InterPro" id="IPR006151">
    <property type="entry name" value="Shikm_DH/Glu-tRNA_Rdtase"/>
</dbReference>
<protein>
    <recommendedName>
        <fullName evidence="1">shikimate dehydrogenase (NADP(+))</fullName>
        <ecNumber evidence="1">1.1.1.25</ecNumber>
    </recommendedName>
</protein>
<dbReference type="AlphaFoldDB" id="A0A3B0QSS9"/>
<dbReference type="GO" id="GO:0019632">
    <property type="term" value="P:shikimate metabolic process"/>
    <property type="evidence" value="ECO:0007669"/>
    <property type="project" value="InterPro"/>
</dbReference>
<dbReference type="UniPathway" id="UPA00053">
    <property type="reaction ID" value="UER00087"/>
</dbReference>
<dbReference type="CDD" id="cd01065">
    <property type="entry name" value="NAD_bind_Shikimate_DH"/>
    <property type="match status" value="1"/>
</dbReference>
<dbReference type="HAMAP" id="MF_00222">
    <property type="entry name" value="Shikimate_DH_AroE"/>
    <property type="match status" value="1"/>
</dbReference>
<organism evidence="9">
    <name type="scientific">hydrothermal vent metagenome</name>
    <dbReference type="NCBI Taxonomy" id="652676"/>
    <lineage>
        <taxon>unclassified sequences</taxon>
        <taxon>metagenomes</taxon>
        <taxon>ecological metagenomes</taxon>
    </lineage>
</organism>
<dbReference type="NCBIfam" id="NF001319">
    <property type="entry name" value="PRK00258.3-3"/>
    <property type="match status" value="1"/>
</dbReference>
<feature type="domain" description="Quinate/shikimate 5-dehydrogenase/glutamyl-tRNA reductase" evidence="6">
    <location>
        <begin position="126"/>
        <end position="202"/>
    </location>
</feature>
<evidence type="ECO:0000256" key="1">
    <source>
        <dbReference type="ARBA" id="ARBA00012962"/>
    </source>
</evidence>
<keyword evidence="2" id="KW-0028">Amino-acid biosynthesis</keyword>
<dbReference type="EMBL" id="UOEA01000028">
    <property type="protein sequence ID" value="VAV82807.1"/>
    <property type="molecule type" value="Genomic_DNA"/>
</dbReference>
<name>A0A3B0QSS9_9ZZZZ</name>
<dbReference type="GO" id="GO:0009423">
    <property type="term" value="P:chorismate biosynthetic process"/>
    <property type="evidence" value="ECO:0007669"/>
    <property type="project" value="UniProtKB-UniPathway"/>
</dbReference>
<sequence length="288" mass="30628">MTLRISGTTKLCCIFGDPVEQTLSPQMHNAAFKALSLDMLYVPFHVTPDDLPTAINAIKAMGISGVNITIPHKQSVMALIDEVDEQARLIGSVNTIVNRDGLLTGYNTDGQGYLKSLTGETGFDPHDNSVVILGAGGTARSIAYNLLKATASRVLIANRTIEKAEALRNDLRSIFPEAHIDASGLNIAPELSQADLLINTTSLGMMGKGGAHPPVDISTLPPAAIVSDIVFKPLYTPLLIEAEAKGHKIHTGLGMLVCQGALGFELWTGREAPVEIMHKAAVDALEDD</sequence>
<evidence type="ECO:0000256" key="4">
    <source>
        <dbReference type="ARBA" id="ARBA00023002"/>
    </source>
</evidence>
<dbReference type="EC" id="1.1.1.25" evidence="1"/>
<dbReference type="GO" id="GO:0004764">
    <property type="term" value="F:shikimate 3-dehydrogenase (NADP+) activity"/>
    <property type="evidence" value="ECO:0007669"/>
    <property type="project" value="UniProtKB-EC"/>
</dbReference>
<accession>A0A3B0QSS9</accession>
<dbReference type="GO" id="GO:0050661">
    <property type="term" value="F:NADP binding"/>
    <property type="evidence" value="ECO:0007669"/>
    <property type="project" value="InterPro"/>
</dbReference>
<dbReference type="InterPro" id="IPR036291">
    <property type="entry name" value="NAD(P)-bd_dom_sf"/>
</dbReference>
<feature type="domain" description="SDH C-terminal" evidence="8">
    <location>
        <begin position="252"/>
        <end position="281"/>
    </location>
</feature>
<dbReference type="InterPro" id="IPR041121">
    <property type="entry name" value="SDH_C"/>
</dbReference>
<dbReference type="Gene3D" id="3.40.50.10860">
    <property type="entry name" value="Leucine Dehydrogenase, chain A, domain 1"/>
    <property type="match status" value="1"/>
</dbReference>
<dbReference type="Pfam" id="PF18317">
    <property type="entry name" value="SDH_C"/>
    <property type="match status" value="1"/>
</dbReference>